<evidence type="ECO:0000313" key="1">
    <source>
        <dbReference type="EMBL" id="CAG7828766.1"/>
    </source>
</evidence>
<feature type="non-terminal residue" evidence="1">
    <location>
        <position position="86"/>
    </location>
</feature>
<sequence>MAPRRKKSTGGPLTWQWEDLLENDNTVSVASVLAFPHAPLYSSWKGISVVGTVGEVDSSSVAKRESIRKDWREKKHFWHVEVVKYA</sequence>
<proteinExistence type="predicted"/>
<dbReference type="Proteomes" id="UP000708208">
    <property type="component" value="Unassembled WGS sequence"/>
</dbReference>
<protein>
    <submittedName>
        <fullName evidence="1">Uncharacterized protein</fullName>
    </submittedName>
</protein>
<accession>A0A8J2Q0G1</accession>
<comment type="caution">
    <text evidence="1">The sequence shown here is derived from an EMBL/GenBank/DDBJ whole genome shotgun (WGS) entry which is preliminary data.</text>
</comment>
<reference evidence="1" key="1">
    <citation type="submission" date="2021-06" db="EMBL/GenBank/DDBJ databases">
        <authorList>
            <person name="Hodson N. C."/>
            <person name="Mongue J. A."/>
            <person name="Jaron S. K."/>
        </authorList>
    </citation>
    <scope>NUCLEOTIDE SEQUENCE</scope>
</reference>
<gene>
    <name evidence="1" type="ORF">AFUS01_LOCUS38671</name>
</gene>
<keyword evidence="2" id="KW-1185">Reference proteome</keyword>
<dbReference type="EMBL" id="CAJVCH010548727">
    <property type="protein sequence ID" value="CAG7828766.1"/>
    <property type="molecule type" value="Genomic_DNA"/>
</dbReference>
<evidence type="ECO:0000313" key="2">
    <source>
        <dbReference type="Proteomes" id="UP000708208"/>
    </source>
</evidence>
<organism evidence="1 2">
    <name type="scientific">Allacma fusca</name>
    <dbReference type="NCBI Taxonomy" id="39272"/>
    <lineage>
        <taxon>Eukaryota</taxon>
        <taxon>Metazoa</taxon>
        <taxon>Ecdysozoa</taxon>
        <taxon>Arthropoda</taxon>
        <taxon>Hexapoda</taxon>
        <taxon>Collembola</taxon>
        <taxon>Symphypleona</taxon>
        <taxon>Sminthuridae</taxon>
        <taxon>Allacma</taxon>
    </lineage>
</organism>
<name>A0A8J2Q0G1_9HEXA</name>
<dbReference type="AlphaFoldDB" id="A0A8J2Q0G1"/>